<evidence type="ECO:0000313" key="4">
    <source>
        <dbReference type="Proteomes" id="UP001250656"/>
    </source>
</evidence>
<evidence type="ECO:0000259" key="2">
    <source>
        <dbReference type="Pfam" id="PF07593"/>
    </source>
</evidence>
<proteinExistence type="predicted"/>
<dbReference type="InterPro" id="IPR028994">
    <property type="entry name" value="Integrin_alpha_N"/>
</dbReference>
<dbReference type="Pfam" id="PF13517">
    <property type="entry name" value="FG-GAP_3"/>
    <property type="match status" value="5"/>
</dbReference>
<dbReference type="SUPFAM" id="SSF69318">
    <property type="entry name" value="Integrin alpha N-terminal domain"/>
    <property type="match status" value="3"/>
</dbReference>
<name>A0ABU3L400_9FLAO</name>
<organism evidence="3 4">
    <name type="scientific">Pricia mediterranea</name>
    <dbReference type="NCBI Taxonomy" id="3076079"/>
    <lineage>
        <taxon>Bacteria</taxon>
        <taxon>Pseudomonadati</taxon>
        <taxon>Bacteroidota</taxon>
        <taxon>Flavobacteriia</taxon>
        <taxon>Flavobacteriales</taxon>
        <taxon>Flavobacteriaceae</taxon>
        <taxon>Pricia</taxon>
    </lineage>
</organism>
<dbReference type="PANTHER" id="PTHR16026">
    <property type="entry name" value="CARTILAGE ACIDIC PROTEIN 1"/>
    <property type="match status" value="1"/>
</dbReference>
<gene>
    <name evidence="3" type="ORF">RQM65_06765</name>
</gene>
<dbReference type="Proteomes" id="UP001250656">
    <property type="component" value="Unassembled WGS sequence"/>
</dbReference>
<dbReference type="InterPro" id="IPR011519">
    <property type="entry name" value="UnbV_ASPIC"/>
</dbReference>
<dbReference type="RefSeq" id="WP_314013639.1">
    <property type="nucleotide sequence ID" value="NZ_JAVTTP010000001.1"/>
</dbReference>
<feature type="domain" description="ASPIC/UnbV" evidence="2">
    <location>
        <begin position="486"/>
        <end position="552"/>
    </location>
</feature>
<reference evidence="3 4" key="1">
    <citation type="submission" date="2023-09" db="EMBL/GenBank/DDBJ databases">
        <title>Novel taxa isolated from Blanes Bay.</title>
        <authorList>
            <person name="Rey-Velasco X."/>
            <person name="Lucena T."/>
        </authorList>
    </citation>
    <scope>NUCLEOTIDE SEQUENCE [LARGE SCALE GENOMIC DNA]</scope>
    <source>
        <strain evidence="3 4">S334</strain>
    </source>
</reference>
<comment type="caution">
    <text evidence="3">The sequence shown here is derived from an EMBL/GenBank/DDBJ whole genome shotgun (WGS) entry which is preliminary data.</text>
</comment>
<dbReference type="Gene3D" id="2.130.10.130">
    <property type="entry name" value="Integrin alpha, N-terminal"/>
    <property type="match status" value="4"/>
</dbReference>
<sequence length="1075" mass="120504">MNGLFYEYYYNGGGVAAGDFNNDGFEDIYLISNLESNRLYINQGKLNFKDVTKTAGVGGASVFATGVTTVDINSDGLLDIYVCSSGKFKDPDKRRNELYVNIGTGKDGIPRFQESAAQYNLDIAEFSTQASFFDYDRDGDLDMFLINHDVDTYGDDKLEKYLNTQGELSGERLYRNNDGNYVDVTEETGIINNRLGYGLGLAVGDVNNDTWPDVYVSHDFSGKDHLYLNNQDGTFSEIVNEAMGHISFFSMGNDIADYNNDGWLDVMSVDMVSEDNYGIKTSMSGMNVQRFYDHVDLGLHHQYMFNTLQTNNGTINGKGPFFSETAQIAGISSTDWSWGPLFFDMDNDGLQDLFVSNGIKRDFRNNDFIEYHKEVRNELSKKKTIDKEAYINNMMTKMPTRKKSNYFFLNQGDLTFSKINERLGLDSLKTSANGAAFADLDNDGDIDIVVNNMDDYAQIYENNSNRINKDNFLKIRLKGPIGNTLGIGARVKIIMDDAVQMREQYLTRGFQSAISPTIHFGLGSAQDIQMLQVLWPDGSSQEINTVQPNQTLVLEYGNATKTDSHQSDDIPLFEDITDKILSHVHVENKFNDFERESLLPHKMSEQGPAVAVGDVNNDGLDDFFVGGSMGFAGTLYLQNNDGTFTSHGQIGLERESQYEDVGAAFFDADRDGDLDLYIVSGGNELKTDSEYYQDRIYINKEGVFTRSVQSLPKFTASGSRVKPFDFDSDGDLDLFIGGRQTPGKYPQPADSYLLENRSREDFVSFVDVTEKKAPHLQKVGMVTDAVWTDINQDKLIDLILVGEWMPITVMINQGGYFEDKTSSFGFAEETGWWYSIAASDFDKDGDIDLMGGNLGLNYKYKATQEEPFEIYAEDFDSSGDLDIVLGYYNGGDLFPLRGRQCTSEQMPFIKKKFESYDAFGKATLKEVYGERSLEKALHYAARTFASTYYLNEGDGIFKKTPLPMEAQLSSVNSILLDDFDEDGSPDIIMAGNLYGSEVETPRNDASYGLYLKVVKKGKSFKAVPMRTSGIVLKGEVKHLCQLNSTNNSKIVMVIKNDGEIQFLRFRSTHSEIAKL</sequence>
<evidence type="ECO:0000313" key="3">
    <source>
        <dbReference type="EMBL" id="MDT7828360.1"/>
    </source>
</evidence>
<keyword evidence="1" id="KW-0732">Signal</keyword>
<dbReference type="Pfam" id="PF07593">
    <property type="entry name" value="UnbV_ASPIC"/>
    <property type="match status" value="1"/>
</dbReference>
<keyword evidence="4" id="KW-1185">Reference proteome</keyword>
<dbReference type="EMBL" id="JAVTTP010000001">
    <property type="protein sequence ID" value="MDT7828360.1"/>
    <property type="molecule type" value="Genomic_DNA"/>
</dbReference>
<dbReference type="PANTHER" id="PTHR16026:SF0">
    <property type="entry name" value="CARTILAGE ACIDIC PROTEIN 1"/>
    <property type="match status" value="1"/>
</dbReference>
<dbReference type="InterPro" id="IPR013517">
    <property type="entry name" value="FG-GAP"/>
</dbReference>
<dbReference type="InterPro" id="IPR027039">
    <property type="entry name" value="Crtac1"/>
</dbReference>
<accession>A0ABU3L400</accession>
<evidence type="ECO:0000256" key="1">
    <source>
        <dbReference type="ARBA" id="ARBA00022729"/>
    </source>
</evidence>
<protein>
    <submittedName>
        <fullName evidence="3">VCBS repeat-containing protein</fullName>
    </submittedName>
</protein>